<proteinExistence type="predicted"/>
<dbReference type="PROSITE" id="PS51186">
    <property type="entry name" value="GNAT"/>
    <property type="match status" value="1"/>
</dbReference>
<dbReference type="RefSeq" id="WP_176445545.1">
    <property type="nucleotide sequence ID" value="NZ_FZNO01000013.1"/>
</dbReference>
<evidence type="ECO:0000313" key="3">
    <source>
        <dbReference type="Proteomes" id="UP000198403"/>
    </source>
</evidence>
<organism evidence="2 3">
    <name type="scientific">Blastococcus mobilis</name>
    <dbReference type="NCBI Taxonomy" id="1938746"/>
    <lineage>
        <taxon>Bacteria</taxon>
        <taxon>Bacillati</taxon>
        <taxon>Actinomycetota</taxon>
        <taxon>Actinomycetes</taxon>
        <taxon>Geodermatophilales</taxon>
        <taxon>Geodermatophilaceae</taxon>
        <taxon>Blastococcus</taxon>
    </lineage>
</organism>
<keyword evidence="3" id="KW-1185">Reference proteome</keyword>
<dbReference type="EMBL" id="FZNO01000013">
    <property type="protein sequence ID" value="SNR57138.1"/>
    <property type="molecule type" value="Genomic_DNA"/>
</dbReference>
<dbReference type="InterPro" id="IPR016181">
    <property type="entry name" value="Acyl_CoA_acyltransferase"/>
</dbReference>
<dbReference type="Pfam" id="PF13302">
    <property type="entry name" value="Acetyltransf_3"/>
    <property type="match status" value="1"/>
</dbReference>
<feature type="domain" description="N-acetyltransferase" evidence="1">
    <location>
        <begin position="17"/>
        <end position="181"/>
    </location>
</feature>
<evidence type="ECO:0000313" key="2">
    <source>
        <dbReference type="EMBL" id="SNR57138.1"/>
    </source>
</evidence>
<dbReference type="InterPro" id="IPR000182">
    <property type="entry name" value="GNAT_dom"/>
</dbReference>
<sequence>MTASGRGTQPTLTGRRVCLRPWRTDDADAVFAACQDPEIQRWTQVPVPYAAEHAREFVGAVAPRTWTDGGALFAVELLDGGPLVGSMGLSPPRDGVGEAGYWTAPGQRGRGLTGEALRVLSDWALDAVGVHRVELLVDPANTGSRRVAESAGFLAEGTIRQRFRFRGQPSDLVLYARLAVDRRS</sequence>
<dbReference type="SUPFAM" id="SSF55729">
    <property type="entry name" value="Acyl-CoA N-acyltransferases (Nat)"/>
    <property type="match status" value="1"/>
</dbReference>
<dbReference type="Gene3D" id="3.40.630.30">
    <property type="match status" value="1"/>
</dbReference>
<reference evidence="2 3" key="1">
    <citation type="submission" date="2017-06" db="EMBL/GenBank/DDBJ databases">
        <authorList>
            <person name="Kim H.J."/>
            <person name="Triplett B.A."/>
        </authorList>
    </citation>
    <scope>NUCLEOTIDE SEQUENCE [LARGE SCALE GENOMIC DNA]</scope>
    <source>
        <strain evidence="2 3">DSM 44272</strain>
    </source>
</reference>
<dbReference type="PANTHER" id="PTHR43441">
    <property type="entry name" value="RIBOSOMAL-PROTEIN-SERINE ACETYLTRANSFERASE"/>
    <property type="match status" value="1"/>
</dbReference>
<dbReference type="InterPro" id="IPR051908">
    <property type="entry name" value="Ribosomal_N-acetyltransferase"/>
</dbReference>
<protein>
    <submittedName>
        <fullName evidence="2">Protein N-acetyltransferase, RimJ/RimL family</fullName>
    </submittedName>
</protein>
<evidence type="ECO:0000259" key="1">
    <source>
        <dbReference type="PROSITE" id="PS51186"/>
    </source>
</evidence>
<gene>
    <name evidence="2" type="ORF">SAMN06272737_11331</name>
</gene>
<accession>A0A238XEV8</accession>
<keyword evidence="2" id="KW-0808">Transferase</keyword>
<dbReference type="GO" id="GO:0005737">
    <property type="term" value="C:cytoplasm"/>
    <property type="evidence" value="ECO:0007669"/>
    <property type="project" value="TreeGrafter"/>
</dbReference>
<dbReference type="Proteomes" id="UP000198403">
    <property type="component" value="Unassembled WGS sequence"/>
</dbReference>
<dbReference type="PANTHER" id="PTHR43441:SF10">
    <property type="entry name" value="ACETYLTRANSFERASE"/>
    <property type="match status" value="1"/>
</dbReference>
<dbReference type="GO" id="GO:1990189">
    <property type="term" value="F:protein N-terminal-serine acetyltransferase activity"/>
    <property type="evidence" value="ECO:0007669"/>
    <property type="project" value="TreeGrafter"/>
</dbReference>
<dbReference type="GO" id="GO:0008999">
    <property type="term" value="F:protein-N-terminal-alanine acetyltransferase activity"/>
    <property type="evidence" value="ECO:0007669"/>
    <property type="project" value="TreeGrafter"/>
</dbReference>
<dbReference type="AlphaFoldDB" id="A0A238XEV8"/>
<name>A0A238XEV8_9ACTN</name>